<sequence>MAGSEPVTAPDQHKPINRRALRAGGFMSIVVLVLMAAFGNHTGRVENYISYSIAGIIALVMILDEALRRRGLRD</sequence>
<keyword evidence="3" id="KW-1185">Reference proteome</keyword>
<evidence type="ECO:0008006" key="4">
    <source>
        <dbReference type="Google" id="ProtNLM"/>
    </source>
</evidence>
<name>A0ABP6AFD6_9ACTN</name>
<feature type="transmembrane region" description="Helical" evidence="1">
    <location>
        <begin position="20"/>
        <end position="42"/>
    </location>
</feature>
<keyword evidence="1" id="KW-0472">Membrane</keyword>
<dbReference type="Proteomes" id="UP001499978">
    <property type="component" value="Unassembled WGS sequence"/>
</dbReference>
<gene>
    <name evidence="2" type="ORF">GCM10010201_07040</name>
</gene>
<protein>
    <recommendedName>
        <fullName evidence="4">DUF2631 domain-containing protein</fullName>
    </recommendedName>
</protein>
<dbReference type="RefSeq" id="WP_344168111.1">
    <property type="nucleotide sequence ID" value="NZ_BAAARY010000002.1"/>
</dbReference>
<evidence type="ECO:0000313" key="2">
    <source>
        <dbReference type="EMBL" id="GAA2513786.1"/>
    </source>
</evidence>
<feature type="transmembrane region" description="Helical" evidence="1">
    <location>
        <begin position="48"/>
        <end position="67"/>
    </location>
</feature>
<proteinExistence type="predicted"/>
<keyword evidence="1" id="KW-1133">Transmembrane helix</keyword>
<dbReference type="EMBL" id="BAAARY010000002">
    <property type="protein sequence ID" value="GAA2513786.1"/>
    <property type="molecule type" value="Genomic_DNA"/>
</dbReference>
<evidence type="ECO:0000256" key="1">
    <source>
        <dbReference type="SAM" id="Phobius"/>
    </source>
</evidence>
<organism evidence="2 3">
    <name type="scientific">Pilimelia columellifera subsp. columellifera</name>
    <dbReference type="NCBI Taxonomy" id="706583"/>
    <lineage>
        <taxon>Bacteria</taxon>
        <taxon>Bacillati</taxon>
        <taxon>Actinomycetota</taxon>
        <taxon>Actinomycetes</taxon>
        <taxon>Micromonosporales</taxon>
        <taxon>Micromonosporaceae</taxon>
        <taxon>Pilimelia</taxon>
    </lineage>
</organism>
<accession>A0ABP6AFD6</accession>
<comment type="caution">
    <text evidence="2">The sequence shown here is derived from an EMBL/GenBank/DDBJ whole genome shotgun (WGS) entry which is preliminary data.</text>
</comment>
<evidence type="ECO:0000313" key="3">
    <source>
        <dbReference type="Proteomes" id="UP001499978"/>
    </source>
</evidence>
<keyword evidence="1" id="KW-0812">Transmembrane</keyword>
<reference evidence="3" key="1">
    <citation type="journal article" date="2019" name="Int. J. Syst. Evol. Microbiol.">
        <title>The Global Catalogue of Microorganisms (GCM) 10K type strain sequencing project: providing services to taxonomists for standard genome sequencing and annotation.</title>
        <authorList>
            <consortium name="The Broad Institute Genomics Platform"/>
            <consortium name="The Broad Institute Genome Sequencing Center for Infectious Disease"/>
            <person name="Wu L."/>
            <person name="Ma J."/>
        </authorList>
    </citation>
    <scope>NUCLEOTIDE SEQUENCE [LARGE SCALE GENOMIC DNA]</scope>
    <source>
        <strain evidence="3">JCM 3367</strain>
    </source>
</reference>